<accession>A0A0S7BU36</accession>
<keyword evidence="2 10" id="KW-0444">Lipid biosynthesis</keyword>
<dbReference type="EMBL" id="DF968181">
    <property type="protein sequence ID" value="GAP40281.1"/>
    <property type="molecule type" value="Genomic_DNA"/>
</dbReference>
<evidence type="ECO:0000256" key="5">
    <source>
        <dbReference type="ARBA" id="ARBA00022989"/>
    </source>
</evidence>
<comment type="subunit">
    <text evidence="10">Probably interacts with PlsX.</text>
</comment>
<dbReference type="Pfam" id="PF02660">
    <property type="entry name" value="G3P_acyltransf"/>
    <property type="match status" value="1"/>
</dbReference>
<keyword evidence="7 10" id="KW-0472">Membrane</keyword>
<comment type="catalytic activity">
    <reaction evidence="10">
        <text>an acyl phosphate + sn-glycerol 3-phosphate = a 1-acyl-sn-glycero-3-phosphate + phosphate</text>
        <dbReference type="Rhea" id="RHEA:34075"/>
        <dbReference type="ChEBI" id="CHEBI:43474"/>
        <dbReference type="ChEBI" id="CHEBI:57597"/>
        <dbReference type="ChEBI" id="CHEBI:57970"/>
        <dbReference type="ChEBI" id="CHEBI:59918"/>
        <dbReference type="EC" id="2.3.1.275"/>
    </reaction>
</comment>
<gene>
    <name evidence="10" type="primary">plsY</name>
    <name evidence="11" type="ORF">ATC1_13249</name>
</gene>
<comment type="pathway">
    <text evidence="10">Lipid metabolism; phospholipid metabolism.</text>
</comment>
<protein>
    <recommendedName>
        <fullName evidence="10">Glycerol-3-phosphate acyltransferase</fullName>
    </recommendedName>
    <alternativeName>
        <fullName evidence="10">Acyl-PO4 G3P acyltransferase</fullName>
    </alternativeName>
    <alternativeName>
        <fullName evidence="10">Acyl-phosphate--glycerol-3-phosphate acyltransferase</fullName>
    </alternativeName>
    <alternativeName>
        <fullName evidence="10">G3P acyltransferase</fullName>
        <shortName evidence="10">GPAT</shortName>
        <ecNumber evidence="10">2.3.1.275</ecNumber>
    </alternativeName>
    <alternativeName>
        <fullName evidence="10">Lysophosphatidic acid synthase</fullName>
        <shortName evidence="10">LPA synthase</shortName>
    </alternativeName>
</protein>
<dbReference type="UniPathway" id="UPA00085"/>
<dbReference type="SMART" id="SM01207">
    <property type="entry name" value="G3P_acyltransf"/>
    <property type="match status" value="1"/>
</dbReference>
<dbReference type="RefSeq" id="WP_062279432.1">
    <property type="nucleotide sequence ID" value="NZ_DF968181.1"/>
</dbReference>
<evidence type="ECO:0000256" key="4">
    <source>
        <dbReference type="ARBA" id="ARBA00022692"/>
    </source>
</evidence>
<dbReference type="HAMAP" id="MF_01043">
    <property type="entry name" value="PlsY"/>
    <property type="match status" value="1"/>
</dbReference>
<feature type="transmembrane region" description="Helical" evidence="10">
    <location>
        <begin position="132"/>
        <end position="165"/>
    </location>
</feature>
<dbReference type="PANTHER" id="PTHR30309:SF0">
    <property type="entry name" value="GLYCEROL-3-PHOSPHATE ACYLTRANSFERASE-RELATED"/>
    <property type="match status" value="1"/>
</dbReference>
<keyword evidence="6 10" id="KW-0443">Lipid metabolism</keyword>
<keyword evidence="8 10" id="KW-0594">Phospholipid biosynthesis</keyword>
<dbReference type="GO" id="GO:0005886">
    <property type="term" value="C:plasma membrane"/>
    <property type="evidence" value="ECO:0007669"/>
    <property type="project" value="UniProtKB-SubCell"/>
</dbReference>
<dbReference type="OrthoDB" id="9777124at2"/>
<dbReference type="GO" id="GO:0043772">
    <property type="term" value="F:acyl-phosphate glycerol-3-phosphate acyltransferase activity"/>
    <property type="evidence" value="ECO:0007669"/>
    <property type="project" value="UniProtKB-UniRule"/>
</dbReference>
<feature type="transmembrane region" description="Helical" evidence="10">
    <location>
        <begin position="6"/>
        <end position="27"/>
    </location>
</feature>
<comment type="subcellular location">
    <subcellularLocation>
        <location evidence="10">Cell membrane</location>
        <topology evidence="10">Multi-pass membrane protein</topology>
    </subcellularLocation>
</comment>
<proteinExistence type="inferred from homology"/>
<dbReference type="STRING" id="1678840.ATC1_13249"/>
<evidence type="ECO:0000256" key="3">
    <source>
        <dbReference type="ARBA" id="ARBA00022679"/>
    </source>
</evidence>
<dbReference type="GO" id="GO:0008654">
    <property type="term" value="P:phospholipid biosynthetic process"/>
    <property type="evidence" value="ECO:0007669"/>
    <property type="project" value="UniProtKB-UniRule"/>
</dbReference>
<feature type="transmembrane region" description="Helical" evidence="10">
    <location>
        <begin position="83"/>
        <end position="100"/>
    </location>
</feature>
<reference evidence="11" key="1">
    <citation type="journal article" date="2015" name="Genome Announc.">
        <title>Draft Genome Sequence of Anaerolineae Strain TC1, a Novel Isolate from a Methanogenic Wastewater Treatment System.</title>
        <authorList>
            <person name="Matsuura N."/>
            <person name="Tourlousse D.M."/>
            <person name="Sun L."/>
            <person name="Toyonaga M."/>
            <person name="Kuroda K."/>
            <person name="Ohashi A."/>
            <person name="Cruz R."/>
            <person name="Yamaguchi T."/>
            <person name="Sekiguchi Y."/>
        </authorList>
    </citation>
    <scope>NUCLEOTIDE SEQUENCE [LARGE SCALE GENOMIC DNA]</scope>
    <source>
        <strain evidence="11">TC1</strain>
    </source>
</reference>
<keyword evidence="9 10" id="KW-1208">Phospholipid metabolism</keyword>
<evidence type="ECO:0000313" key="11">
    <source>
        <dbReference type="EMBL" id="GAP40281.1"/>
    </source>
</evidence>
<dbReference type="AlphaFoldDB" id="A0A0S7BU36"/>
<feature type="transmembrane region" description="Helical" evidence="10">
    <location>
        <begin position="48"/>
        <end position="71"/>
    </location>
</feature>
<comment type="similarity">
    <text evidence="10">Belongs to the PlsY family.</text>
</comment>
<feature type="transmembrane region" description="Helical" evidence="10">
    <location>
        <begin position="171"/>
        <end position="191"/>
    </location>
</feature>
<name>A0A0S7BU36_9CHLR</name>
<dbReference type="PANTHER" id="PTHR30309">
    <property type="entry name" value="INNER MEMBRANE PROTEIN YGIH"/>
    <property type="match status" value="1"/>
</dbReference>
<evidence type="ECO:0000313" key="12">
    <source>
        <dbReference type="Proteomes" id="UP000053370"/>
    </source>
</evidence>
<evidence type="ECO:0000256" key="2">
    <source>
        <dbReference type="ARBA" id="ARBA00022516"/>
    </source>
</evidence>
<keyword evidence="3 10" id="KW-0808">Transferase</keyword>
<keyword evidence="12" id="KW-1185">Reference proteome</keyword>
<sequence>MTLSVTIIISYLFGAIPFGWLFSWLFFHIDIRKIGSGRTGTTNTMRAGGYPVAILTMIFDVSKGFFAVWLAKMLVPGNNWVEIFAPLAGIIGHNYSIFLIEKREDGKIQFGGGAGGAPAFGGALGLWLPSFWYLIIVGLIAFFGIGYASVTTMSIGFTIMIIFALRAWMNLSPWSYFIYGFIAEILLVWALRPNIQRLINGNERGVSWRAYSKRK</sequence>
<organism evidence="11">
    <name type="scientific">Flexilinea flocculi</name>
    <dbReference type="NCBI Taxonomy" id="1678840"/>
    <lineage>
        <taxon>Bacteria</taxon>
        <taxon>Bacillati</taxon>
        <taxon>Chloroflexota</taxon>
        <taxon>Anaerolineae</taxon>
        <taxon>Anaerolineales</taxon>
        <taxon>Anaerolineaceae</taxon>
        <taxon>Flexilinea</taxon>
    </lineage>
</organism>
<comment type="function">
    <text evidence="10">Catalyzes the transfer of an acyl group from acyl-phosphate (acyl-PO(4)) to glycerol-3-phosphate (G3P) to form lysophosphatidic acid (LPA). This enzyme utilizes acyl-phosphate as fatty acyl donor, but not acyl-CoA or acyl-ACP.</text>
</comment>
<evidence type="ECO:0000256" key="10">
    <source>
        <dbReference type="HAMAP-Rule" id="MF_01043"/>
    </source>
</evidence>
<evidence type="ECO:0000256" key="7">
    <source>
        <dbReference type="ARBA" id="ARBA00023136"/>
    </source>
</evidence>
<keyword evidence="5 10" id="KW-1133">Transmembrane helix</keyword>
<dbReference type="EC" id="2.3.1.275" evidence="10"/>
<keyword evidence="1 10" id="KW-1003">Cell membrane</keyword>
<dbReference type="Proteomes" id="UP000053370">
    <property type="component" value="Unassembled WGS sequence"/>
</dbReference>
<keyword evidence="4 10" id="KW-0812">Transmembrane</keyword>
<evidence type="ECO:0000256" key="8">
    <source>
        <dbReference type="ARBA" id="ARBA00023209"/>
    </source>
</evidence>
<evidence type="ECO:0000256" key="9">
    <source>
        <dbReference type="ARBA" id="ARBA00023264"/>
    </source>
</evidence>
<evidence type="ECO:0000256" key="1">
    <source>
        <dbReference type="ARBA" id="ARBA00022475"/>
    </source>
</evidence>
<dbReference type="InterPro" id="IPR003811">
    <property type="entry name" value="G3P_acylTferase_PlsY"/>
</dbReference>
<evidence type="ECO:0000256" key="6">
    <source>
        <dbReference type="ARBA" id="ARBA00023098"/>
    </source>
</evidence>